<dbReference type="EMBL" id="JAPDNS010000001">
    <property type="protein sequence ID" value="MCW3483803.1"/>
    <property type="molecule type" value="Genomic_DNA"/>
</dbReference>
<organism evidence="1 2">
    <name type="scientific">Chitinophaga nivalis</name>
    <dbReference type="NCBI Taxonomy" id="2991709"/>
    <lineage>
        <taxon>Bacteria</taxon>
        <taxon>Pseudomonadati</taxon>
        <taxon>Bacteroidota</taxon>
        <taxon>Chitinophagia</taxon>
        <taxon>Chitinophagales</taxon>
        <taxon>Chitinophagaceae</taxon>
        <taxon>Chitinophaga</taxon>
    </lineage>
</organism>
<protein>
    <recommendedName>
        <fullName evidence="3">Apple domain-containing protein</fullName>
    </recommendedName>
</protein>
<dbReference type="RefSeq" id="WP_264729322.1">
    <property type="nucleotide sequence ID" value="NZ_JAPDNR010000001.1"/>
</dbReference>
<evidence type="ECO:0000313" key="1">
    <source>
        <dbReference type="EMBL" id="MCW3483803.1"/>
    </source>
</evidence>
<evidence type="ECO:0000313" key="2">
    <source>
        <dbReference type="Proteomes" id="UP001207742"/>
    </source>
</evidence>
<dbReference type="Proteomes" id="UP001207742">
    <property type="component" value="Unassembled WGS sequence"/>
</dbReference>
<gene>
    <name evidence="1" type="ORF">OL497_07865</name>
</gene>
<proteinExistence type="predicted"/>
<accession>A0ABT3IIK7</accession>
<reference evidence="1 2" key="1">
    <citation type="submission" date="2022-10" db="EMBL/GenBank/DDBJ databases">
        <title>Chitinophaga nivalis PC15 sp. nov., isolated from Pyeongchang county, South Korea.</title>
        <authorList>
            <person name="Trinh H.N."/>
        </authorList>
    </citation>
    <scope>NUCLEOTIDE SEQUENCE [LARGE SCALE GENOMIC DNA]</scope>
    <source>
        <strain evidence="1 2">PC14</strain>
    </source>
</reference>
<sequence>MIIESAYNSFIQFSEQGNDCSGNTRQAKLPICDNFSIKFQFKVSDTDLLPSTTQFYMGICSDECDLILDINKPVQPICPRYKFMDESGEVVAAYFPITIADYTPSGSQPKIPAGTYDTTSFFEILSNYYETSIYNFDFFSCCEMPEIYGIPVLYNGEVVTKTIGIELFYGYGYVDFPTVSMSGVVSPGECFRYCILDAAKQAIACSNLFYRETDKCYMTKVTYYNEENGYGFKYVSYFDETIKFTENMLWLPFYLRKPQRISTENIYRKSDGGKGRLSTIIDKEWEGSVAYLSEEQHDRLVVALKSDILTIENAYSGVNSRMIQQGDLTVDYADFNTALSPATFKIQDFSHHNLNNNCGFNCGVEVIEECDGNISEPCPERYHVEFQVPTPKIGVDESIYQDDNLKNVSILEIYREGIIQYSVGENRFSHNSTTGTVIFVPAVGDKERIAIWVV</sequence>
<name>A0ABT3IIK7_9BACT</name>
<comment type="caution">
    <text evidence="1">The sequence shown here is derived from an EMBL/GenBank/DDBJ whole genome shotgun (WGS) entry which is preliminary data.</text>
</comment>
<keyword evidence="2" id="KW-1185">Reference proteome</keyword>
<evidence type="ECO:0008006" key="3">
    <source>
        <dbReference type="Google" id="ProtNLM"/>
    </source>
</evidence>